<dbReference type="InterPro" id="IPR050232">
    <property type="entry name" value="FBL13/AtMIF1-like"/>
</dbReference>
<name>A0A498J7C6_MALDO</name>
<comment type="caution">
    <text evidence="2">The sequence shown here is derived from an EMBL/GenBank/DDBJ whole genome shotgun (WGS) entry which is preliminary data.</text>
</comment>
<evidence type="ECO:0000259" key="1">
    <source>
        <dbReference type="Pfam" id="PF24758"/>
    </source>
</evidence>
<dbReference type="InterPro" id="IPR032675">
    <property type="entry name" value="LRR_dom_sf"/>
</dbReference>
<dbReference type="PANTHER" id="PTHR31900">
    <property type="entry name" value="F-BOX/RNI SUPERFAMILY PROTEIN-RELATED"/>
    <property type="match status" value="1"/>
</dbReference>
<feature type="domain" description="F-box/LRR-repeat protein 15/At3g58940/PEG3-like LRR" evidence="1">
    <location>
        <begin position="143"/>
        <end position="226"/>
    </location>
</feature>
<dbReference type="Gene3D" id="3.80.10.10">
    <property type="entry name" value="Ribonuclease Inhibitor"/>
    <property type="match status" value="1"/>
</dbReference>
<protein>
    <recommendedName>
        <fullName evidence="1">F-box/LRR-repeat protein 15/At3g58940/PEG3-like LRR domain-containing protein</fullName>
    </recommendedName>
</protein>
<sequence>MTSFDSTSVPECNVHWYELFFAFANTDKYNRATKKNQSHISYKTINAARRARVCVGGELPGEVISHIFSYLPTKCVVKTPFLSTGRKDLWASVPNLDFCTNDFSDIAPFIFFRDLSHIKKLCLRCWSGRQGCSHSINGLIDLRRVVELDLDVIKYAHELPKSLFVCKTLMKLKLRTDFIINIPTTGCFPSLKFLHVTIYLPDKDSMCKLFSCCPVLEDLKIEGDFYPFFIIEKMMTFKAISLCFSTFQHLN</sequence>
<dbReference type="SUPFAM" id="SSF52047">
    <property type="entry name" value="RNI-like"/>
    <property type="match status" value="1"/>
</dbReference>
<evidence type="ECO:0000313" key="2">
    <source>
        <dbReference type="EMBL" id="RXH89762.1"/>
    </source>
</evidence>
<dbReference type="EMBL" id="RDQH01000335">
    <property type="protein sequence ID" value="RXH89762.1"/>
    <property type="molecule type" value="Genomic_DNA"/>
</dbReference>
<dbReference type="Pfam" id="PF24758">
    <property type="entry name" value="LRR_At5g56370"/>
    <property type="match status" value="1"/>
</dbReference>
<dbReference type="AlphaFoldDB" id="A0A498J7C6"/>
<dbReference type="InterPro" id="IPR036047">
    <property type="entry name" value="F-box-like_dom_sf"/>
</dbReference>
<evidence type="ECO:0000313" key="3">
    <source>
        <dbReference type="Proteomes" id="UP000290289"/>
    </source>
</evidence>
<dbReference type="InterPro" id="IPR055411">
    <property type="entry name" value="LRR_FXL15/At3g58940/PEG3-like"/>
</dbReference>
<dbReference type="Proteomes" id="UP000290289">
    <property type="component" value="Chromosome 9"/>
</dbReference>
<reference evidence="2 3" key="1">
    <citation type="submission" date="2018-10" db="EMBL/GenBank/DDBJ databases">
        <title>A high-quality apple genome assembly.</title>
        <authorList>
            <person name="Hu J."/>
        </authorList>
    </citation>
    <scope>NUCLEOTIDE SEQUENCE [LARGE SCALE GENOMIC DNA]</scope>
    <source>
        <strain evidence="3">cv. HFTH1</strain>
        <tissue evidence="2">Young leaf</tissue>
    </source>
</reference>
<accession>A0A498J7C6</accession>
<proteinExistence type="predicted"/>
<organism evidence="2 3">
    <name type="scientific">Malus domestica</name>
    <name type="common">Apple</name>
    <name type="synonym">Pyrus malus</name>
    <dbReference type="NCBI Taxonomy" id="3750"/>
    <lineage>
        <taxon>Eukaryota</taxon>
        <taxon>Viridiplantae</taxon>
        <taxon>Streptophyta</taxon>
        <taxon>Embryophyta</taxon>
        <taxon>Tracheophyta</taxon>
        <taxon>Spermatophyta</taxon>
        <taxon>Magnoliopsida</taxon>
        <taxon>eudicotyledons</taxon>
        <taxon>Gunneridae</taxon>
        <taxon>Pentapetalae</taxon>
        <taxon>rosids</taxon>
        <taxon>fabids</taxon>
        <taxon>Rosales</taxon>
        <taxon>Rosaceae</taxon>
        <taxon>Amygdaloideae</taxon>
        <taxon>Maleae</taxon>
        <taxon>Malus</taxon>
    </lineage>
</organism>
<dbReference type="PANTHER" id="PTHR31900:SF34">
    <property type="entry name" value="EMB|CAB62440.1-RELATED"/>
    <property type="match status" value="1"/>
</dbReference>
<gene>
    <name evidence="2" type="ORF">DVH24_032119</name>
</gene>
<dbReference type="SUPFAM" id="SSF81383">
    <property type="entry name" value="F-box domain"/>
    <property type="match status" value="1"/>
</dbReference>
<keyword evidence="3" id="KW-1185">Reference proteome</keyword>